<keyword evidence="2 4" id="KW-0697">Rotamase</keyword>
<dbReference type="GO" id="GO:0006457">
    <property type="term" value="P:protein folding"/>
    <property type="evidence" value="ECO:0007669"/>
    <property type="project" value="InterPro"/>
</dbReference>
<dbReference type="Gene3D" id="2.40.100.10">
    <property type="entry name" value="Cyclophilin-like"/>
    <property type="match status" value="1"/>
</dbReference>
<feature type="domain" description="PPIase cyclophilin-type" evidence="5">
    <location>
        <begin position="34"/>
        <end position="187"/>
    </location>
</feature>
<evidence type="ECO:0000313" key="7">
    <source>
        <dbReference type="Proteomes" id="UP000282106"/>
    </source>
</evidence>
<dbReference type="Pfam" id="PF00160">
    <property type="entry name" value="Pro_isomerase"/>
    <property type="match status" value="1"/>
</dbReference>
<evidence type="ECO:0000256" key="4">
    <source>
        <dbReference type="RuleBase" id="RU363019"/>
    </source>
</evidence>
<gene>
    <name evidence="6" type="ORF">ED208_08560</name>
</gene>
<dbReference type="InterPro" id="IPR020892">
    <property type="entry name" value="Cyclophilin-type_PPIase_CS"/>
</dbReference>
<reference evidence="6 7" key="1">
    <citation type="submission" date="2018-10" db="EMBL/GenBank/DDBJ databases">
        <authorList>
            <person name="Chen W.-M."/>
        </authorList>
    </citation>
    <scope>NUCLEOTIDE SEQUENCE [LARGE SCALE GENOMIC DNA]</scope>
    <source>
        <strain evidence="6 7">THS-13</strain>
    </source>
</reference>
<dbReference type="InterPro" id="IPR044665">
    <property type="entry name" value="E_coli_cyclophilin_A-like"/>
</dbReference>
<keyword evidence="4" id="KW-0732">Signal</keyword>
<dbReference type="AlphaFoldDB" id="A0A3N0VE14"/>
<feature type="chain" id="PRO_5017856081" description="Peptidyl-prolyl cis-trans isomerase" evidence="4">
    <location>
        <begin position="21"/>
        <end position="189"/>
    </location>
</feature>
<protein>
    <recommendedName>
        <fullName evidence="4">Peptidyl-prolyl cis-trans isomerase</fullName>
        <shortName evidence="4">PPIase</shortName>
        <ecNumber evidence="4">5.2.1.8</ecNumber>
    </recommendedName>
</protein>
<proteinExistence type="inferred from homology"/>
<comment type="caution">
    <text evidence="6">The sequence shown here is derived from an EMBL/GenBank/DDBJ whole genome shotgun (WGS) entry which is preliminary data.</text>
</comment>
<evidence type="ECO:0000313" key="6">
    <source>
        <dbReference type="EMBL" id="ROH91013.1"/>
    </source>
</evidence>
<evidence type="ECO:0000256" key="1">
    <source>
        <dbReference type="ARBA" id="ARBA00007365"/>
    </source>
</evidence>
<dbReference type="PROSITE" id="PS00170">
    <property type="entry name" value="CSA_PPIASE_1"/>
    <property type="match status" value="1"/>
</dbReference>
<comment type="catalytic activity">
    <reaction evidence="4">
        <text>[protein]-peptidylproline (omega=180) = [protein]-peptidylproline (omega=0)</text>
        <dbReference type="Rhea" id="RHEA:16237"/>
        <dbReference type="Rhea" id="RHEA-COMP:10747"/>
        <dbReference type="Rhea" id="RHEA-COMP:10748"/>
        <dbReference type="ChEBI" id="CHEBI:83833"/>
        <dbReference type="ChEBI" id="CHEBI:83834"/>
        <dbReference type="EC" id="5.2.1.8"/>
    </reaction>
</comment>
<dbReference type="InParanoid" id="A0A3N0VE14"/>
<dbReference type="PRINTS" id="PR00153">
    <property type="entry name" value="CSAPPISMRASE"/>
</dbReference>
<keyword evidence="3 4" id="KW-0413">Isomerase</keyword>
<dbReference type="PROSITE" id="PS50072">
    <property type="entry name" value="CSA_PPIASE_2"/>
    <property type="match status" value="1"/>
</dbReference>
<evidence type="ECO:0000259" key="5">
    <source>
        <dbReference type="PROSITE" id="PS50072"/>
    </source>
</evidence>
<dbReference type="EC" id="5.2.1.8" evidence="4"/>
<dbReference type="SUPFAM" id="SSF50891">
    <property type="entry name" value="Cyclophilin-like"/>
    <property type="match status" value="1"/>
</dbReference>
<dbReference type="GO" id="GO:0003755">
    <property type="term" value="F:peptidyl-prolyl cis-trans isomerase activity"/>
    <property type="evidence" value="ECO:0007669"/>
    <property type="project" value="UniProtKB-UniRule"/>
</dbReference>
<comment type="function">
    <text evidence="4">PPIases accelerate the folding of proteins. It catalyzes the cis-trans isomerization of proline imidic peptide bonds in oligopeptides.</text>
</comment>
<sequence length="189" mass="20120">MRLKTLLLSTLLGLSMTATAEAKPTTVLLKTSQGDITLELNAEKAPKTVANFVAYVKAGHYDGTVFHRVIKGFMIQGGGYTGPNFAEKDTRESIANESKNGLSNLRGTIAMARTSAPHSASAQFFINHADNDFLNAGARGEWGYAVFGKVVKGMDVVDKIASIPTGRTPPFGQDVPTTTVTIEKASVVD</sequence>
<organism evidence="6 7">
    <name type="scientific">Stagnimonas aquatica</name>
    <dbReference type="NCBI Taxonomy" id="2689987"/>
    <lineage>
        <taxon>Bacteria</taxon>
        <taxon>Pseudomonadati</taxon>
        <taxon>Pseudomonadota</taxon>
        <taxon>Gammaproteobacteria</taxon>
        <taxon>Nevskiales</taxon>
        <taxon>Nevskiaceae</taxon>
        <taxon>Stagnimonas</taxon>
    </lineage>
</organism>
<dbReference type="InterPro" id="IPR029000">
    <property type="entry name" value="Cyclophilin-like_dom_sf"/>
</dbReference>
<dbReference type="PANTHER" id="PTHR43246">
    <property type="entry name" value="PEPTIDYL-PROLYL CIS-TRANS ISOMERASE CYP38, CHLOROPLASTIC"/>
    <property type="match status" value="1"/>
</dbReference>
<dbReference type="Proteomes" id="UP000282106">
    <property type="component" value="Unassembled WGS sequence"/>
</dbReference>
<name>A0A3N0VE14_9GAMM</name>
<evidence type="ECO:0000256" key="3">
    <source>
        <dbReference type="ARBA" id="ARBA00023235"/>
    </source>
</evidence>
<comment type="similarity">
    <text evidence="1 4">Belongs to the cyclophilin-type PPIase family.</text>
</comment>
<dbReference type="FunCoup" id="A0A3N0VE14">
    <property type="interactions" value="446"/>
</dbReference>
<dbReference type="CDD" id="cd01920">
    <property type="entry name" value="cyclophilin_EcCYP_like"/>
    <property type="match status" value="1"/>
</dbReference>
<accession>A0A3N0VE14</accession>
<evidence type="ECO:0000256" key="2">
    <source>
        <dbReference type="ARBA" id="ARBA00023110"/>
    </source>
</evidence>
<dbReference type="EMBL" id="RJVO01000003">
    <property type="protein sequence ID" value="ROH91013.1"/>
    <property type="molecule type" value="Genomic_DNA"/>
</dbReference>
<feature type="signal peptide" evidence="4">
    <location>
        <begin position="1"/>
        <end position="20"/>
    </location>
</feature>
<keyword evidence="7" id="KW-1185">Reference proteome</keyword>
<dbReference type="InterPro" id="IPR002130">
    <property type="entry name" value="Cyclophilin-type_PPIase_dom"/>
</dbReference>